<name>A0A0R1V7F6_9LACO</name>
<dbReference type="RefSeq" id="WP_056960472.1">
    <property type="nucleotide sequence ID" value="NZ_AZFQ01000034.1"/>
</dbReference>
<organism evidence="5 6">
    <name type="scientific">Liquorilactobacillus satsumensis DSM 16230 = JCM 12392</name>
    <dbReference type="NCBI Taxonomy" id="1423801"/>
    <lineage>
        <taxon>Bacteria</taxon>
        <taxon>Bacillati</taxon>
        <taxon>Bacillota</taxon>
        <taxon>Bacilli</taxon>
        <taxon>Lactobacillales</taxon>
        <taxon>Lactobacillaceae</taxon>
        <taxon>Liquorilactobacillus</taxon>
    </lineage>
</organism>
<comment type="similarity">
    <text evidence="1 3">Belongs to the short-chain dehydrogenases/reductases (SDR) family.</text>
</comment>
<dbReference type="PRINTS" id="PR00081">
    <property type="entry name" value="GDHRDH"/>
</dbReference>
<dbReference type="Proteomes" id="UP000051166">
    <property type="component" value="Unassembled WGS sequence"/>
</dbReference>
<keyword evidence="6" id="KW-1185">Reference proteome</keyword>
<sequence length="248" mass="26824">MSNIAHKTVIITGASSGIGKATAIKLATNGANVVLAARREKSLQQIVEKIAVSGGQAVYQVTDVTNVAQMESLARFAVEKFGKVDVLINNAGVMPLSKLRKRKVDEWNLMVDVNIKGVLYGINAVLPYMRKQKQGHIINLSSIAGHIVFPGSAVYCATKAAVRAISEGLRMEESPASHIRTTIISPGSILTELSTHITDQEQKDAINQIEKSVGIDPKNIAEAIYYAINQPEEVGVNEILIRPTQQEL</sequence>
<evidence type="ECO:0000313" key="6">
    <source>
        <dbReference type="Proteomes" id="UP000051166"/>
    </source>
</evidence>
<reference evidence="5 6" key="1">
    <citation type="journal article" date="2015" name="Genome Announc.">
        <title>Expanding the biotechnology potential of lactobacilli through comparative genomics of 213 strains and associated genera.</title>
        <authorList>
            <person name="Sun Z."/>
            <person name="Harris H.M."/>
            <person name="McCann A."/>
            <person name="Guo C."/>
            <person name="Argimon S."/>
            <person name="Zhang W."/>
            <person name="Yang X."/>
            <person name="Jeffery I.B."/>
            <person name="Cooney J.C."/>
            <person name="Kagawa T.F."/>
            <person name="Liu W."/>
            <person name="Song Y."/>
            <person name="Salvetti E."/>
            <person name="Wrobel A."/>
            <person name="Rasinkangas P."/>
            <person name="Parkhill J."/>
            <person name="Rea M.C."/>
            <person name="O'Sullivan O."/>
            <person name="Ritari J."/>
            <person name="Douillard F.P."/>
            <person name="Paul Ross R."/>
            <person name="Yang R."/>
            <person name="Briner A.E."/>
            <person name="Felis G.E."/>
            <person name="de Vos W.M."/>
            <person name="Barrangou R."/>
            <person name="Klaenhammer T.R."/>
            <person name="Caufield P.W."/>
            <person name="Cui Y."/>
            <person name="Zhang H."/>
            <person name="O'Toole P.W."/>
        </authorList>
    </citation>
    <scope>NUCLEOTIDE SEQUENCE [LARGE SCALE GENOMIC DNA]</scope>
    <source>
        <strain evidence="5 6">DSM 16230</strain>
    </source>
</reference>
<dbReference type="InterPro" id="IPR036291">
    <property type="entry name" value="NAD(P)-bd_dom_sf"/>
</dbReference>
<dbReference type="GO" id="GO:0016616">
    <property type="term" value="F:oxidoreductase activity, acting on the CH-OH group of donors, NAD or NADP as acceptor"/>
    <property type="evidence" value="ECO:0007669"/>
    <property type="project" value="UniProtKB-ARBA"/>
</dbReference>
<dbReference type="InterPro" id="IPR002347">
    <property type="entry name" value="SDR_fam"/>
</dbReference>
<dbReference type="SMART" id="SM00822">
    <property type="entry name" value="PKS_KR"/>
    <property type="match status" value="1"/>
</dbReference>
<dbReference type="InterPro" id="IPR057326">
    <property type="entry name" value="KR_dom"/>
</dbReference>
<gene>
    <name evidence="5" type="ORF">FD50_GL000296</name>
</gene>
<feature type="domain" description="Ketoreductase" evidence="4">
    <location>
        <begin position="7"/>
        <end position="192"/>
    </location>
</feature>
<dbReference type="STRING" id="1423801.FD50_GL000296"/>
<comment type="caution">
    <text evidence="5">The sequence shown here is derived from an EMBL/GenBank/DDBJ whole genome shotgun (WGS) entry which is preliminary data.</text>
</comment>
<dbReference type="PANTHER" id="PTHR43115:SF4">
    <property type="entry name" value="DEHYDROGENASE_REDUCTASE SDR FAMILY MEMBER 11"/>
    <property type="match status" value="1"/>
</dbReference>
<protein>
    <submittedName>
        <fullName evidence="5">Short-chain dehydrogenase</fullName>
    </submittedName>
</protein>
<dbReference type="PATRIC" id="fig|1423801.4.peg.303"/>
<keyword evidence="2" id="KW-0560">Oxidoreductase</keyword>
<dbReference type="Gene3D" id="3.40.50.720">
    <property type="entry name" value="NAD(P)-binding Rossmann-like Domain"/>
    <property type="match status" value="1"/>
</dbReference>
<evidence type="ECO:0000256" key="1">
    <source>
        <dbReference type="ARBA" id="ARBA00006484"/>
    </source>
</evidence>
<dbReference type="PRINTS" id="PR00080">
    <property type="entry name" value="SDRFAMILY"/>
</dbReference>
<accession>A0A0R1V7F6</accession>
<dbReference type="SUPFAM" id="SSF51735">
    <property type="entry name" value="NAD(P)-binding Rossmann-fold domains"/>
    <property type="match status" value="1"/>
</dbReference>
<dbReference type="FunFam" id="3.40.50.720:FF:000047">
    <property type="entry name" value="NADP-dependent L-serine/L-allo-threonine dehydrogenase"/>
    <property type="match status" value="1"/>
</dbReference>
<dbReference type="EMBL" id="AZFQ01000034">
    <property type="protein sequence ID" value="KRL99026.1"/>
    <property type="molecule type" value="Genomic_DNA"/>
</dbReference>
<dbReference type="GeneID" id="98307749"/>
<evidence type="ECO:0000313" key="5">
    <source>
        <dbReference type="EMBL" id="KRL99026.1"/>
    </source>
</evidence>
<evidence type="ECO:0000259" key="4">
    <source>
        <dbReference type="SMART" id="SM00822"/>
    </source>
</evidence>
<dbReference type="PROSITE" id="PS00061">
    <property type="entry name" value="ADH_SHORT"/>
    <property type="match status" value="1"/>
</dbReference>
<dbReference type="Pfam" id="PF00106">
    <property type="entry name" value="adh_short"/>
    <property type="match status" value="1"/>
</dbReference>
<dbReference type="PANTHER" id="PTHR43115">
    <property type="entry name" value="DEHYDROGENASE/REDUCTASE SDR FAMILY MEMBER 11"/>
    <property type="match status" value="1"/>
</dbReference>
<evidence type="ECO:0000256" key="2">
    <source>
        <dbReference type="ARBA" id="ARBA00023002"/>
    </source>
</evidence>
<evidence type="ECO:0000256" key="3">
    <source>
        <dbReference type="RuleBase" id="RU000363"/>
    </source>
</evidence>
<dbReference type="InterPro" id="IPR020904">
    <property type="entry name" value="Sc_DH/Rdtase_CS"/>
</dbReference>
<dbReference type="OrthoDB" id="9775296at2"/>
<dbReference type="AlphaFoldDB" id="A0A0R1V7F6"/>
<proteinExistence type="inferred from homology"/>